<gene>
    <name evidence="1" type="ORF">IPO85_08100</name>
</gene>
<name>A0A9D7XH45_9BACT</name>
<dbReference type="InterPro" id="IPR011110">
    <property type="entry name" value="Reg_prop"/>
</dbReference>
<sequence>MKLKISLFFSILTILASCIGYTKNSDSKVQVLSKNIALGDTVKKLGDHLWYVYQDKRNNYWFGSNGEGVYRYDGKTIVNFTIKDGLANDSIRQIQEDQFGNIYFSTLGGINKFDGQKISTLQPTKSKEWKLEESDLWFHILGKRGEHGPYRYDGKILYQLEFPKHYLHDEITNRGINPFFSPYEVYCIYKDRKGSMWFGTSVFGACRYDGQSIKWMYEEDLTIVSSNGGTFGIRSIFEDRNGDFWLCNTWHKYKFDFEKTIKSARLQYHKTRGIGDAQIFGGEEYIYYSHILEDHDGTIWLTTWDKGVYKYDGKTITNYTVKDDNKDVQLVSMYKDNLGNLWLGTPENGTFKFNGNTFEKFNP</sequence>
<dbReference type="Proteomes" id="UP000808349">
    <property type="component" value="Unassembled WGS sequence"/>
</dbReference>
<comment type="caution">
    <text evidence="1">The sequence shown here is derived from an EMBL/GenBank/DDBJ whole genome shotgun (WGS) entry which is preliminary data.</text>
</comment>
<dbReference type="PROSITE" id="PS51257">
    <property type="entry name" value="PROKAR_LIPOPROTEIN"/>
    <property type="match status" value="1"/>
</dbReference>
<protein>
    <recommendedName>
        <fullName evidence="3">Two component regulator propeller</fullName>
    </recommendedName>
</protein>
<dbReference type="SUPFAM" id="SSF63829">
    <property type="entry name" value="Calcium-dependent phosphotriesterase"/>
    <property type="match status" value="1"/>
</dbReference>
<organism evidence="1 2">
    <name type="scientific">Candidatus Defluviibacterium haderslevense</name>
    <dbReference type="NCBI Taxonomy" id="2981993"/>
    <lineage>
        <taxon>Bacteria</taxon>
        <taxon>Pseudomonadati</taxon>
        <taxon>Bacteroidota</taxon>
        <taxon>Saprospiria</taxon>
        <taxon>Saprospirales</taxon>
        <taxon>Saprospiraceae</taxon>
        <taxon>Candidatus Defluviibacterium</taxon>
    </lineage>
</organism>
<accession>A0A9D7XH45</accession>
<evidence type="ECO:0000313" key="2">
    <source>
        <dbReference type="Proteomes" id="UP000808349"/>
    </source>
</evidence>
<evidence type="ECO:0008006" key="3">
    <source>
        <dbReference type="Google" id="ProtNLM"/>
    </source>
</evidence>
<dbReference type="Gene3D" id="2.130.10.10">
    <property type="entry name" value="YVTN repeat-like/Quinoprotein amine dehydrogenase"/>
    <property type="match status" value="3"/>
</dbReference>
<dbReference type="EMBL" id="JADKFW010000004">
    <property type="protein sequence ID" value="MBK9717462.1"/>
    <property type="molecule type" value="Genomic_DNA"/>
</dbReference>
<reference evidence="1 2" key="1">
    <citation type="submission" date="2020-10" db="EMBL/GenBank/DDBJ databases">
        <title>Connecting structure to function with the recovery of over 1000 high-quality activated sludge metagenome-assembled genomes encoding full-length rRNA genes using long-read sequencing.</title>
        <authorList>
            <person name="Singleton C.M."/>
            <person name="Petriglieri F."/>
            <person name="Kristensen J.M."/>
            <person name="Kirkegaard R.H."/>
            <person name="Michaelsen T.Y."/>
            <person name="Andersen M.H."/>
            <person name="Karst S.M."/>
            <person name="Dueholm M.S."/>
            <person name="Nielsen P.H."/>
            <person name="Albertsen M."/>
        </authorList>
    </citation>
    <scope>NUCLEOTIDE SEQUENCE [LARGE SCALE GENOMIC DNA]</scope>
    <source>
        <strain evidence="1">Ribe_18-Q3-R11-54_BAT3C.373</strain>
    </source>
</reference>
<evidence type="ECO:0000313" key="1">
    <source>
        <dbReference type="EMBL" id="MBK9717462.1"/>
    </source>
</evidence>
<dbReference type="AlphaFoldDB" id="A0A9D7XH45"/>
<proteinExistence type="predicted"/>
<dbReference type="InterPro" id="IPR015943">
    <property type="entry name" value="WD40/YVTN_repeat-like_dom_sf"/>
</dbReference>
<dbReference type="Pfam" id="PF07494">
    <property type="entry name" value="Reg_prop"/>
    <property type="match status" value="2"/>
</dbReference>